<organism evidence="1 2">
    <name type="scientific">Candidatus Nomurabacteria bacterium GW2011_GWA2_41_25</name>
    <dbReference type="NCBI Taxonomy" id="1618736"/>
    <lineage>
        <taxon>Bacteria</taxon>
        <taxon>Candidatus Nomuraibacteriota</taxon>
    </lineage>
</organism>
<dbReference type="EMBL" id="LCBE01000005">
    <property type="protein sequence ID" value="KKS04557.1"/>
    <property type="molecule type" value="Genomic_DNA"/>
</dbReference>
<evidence type="ECO:0000313" key="1">
    <source>
        <dbReference type="EMBL" id="KKS04557.1"/>
    </source>
</evidence>
<evidence type="ECO:0000313" key="2">
    <source>
        <dbReference type="Proteomes" id="UP000034236"/>
    </source>
</evidence>
<proteinExistence type="predicted"/>
<gene>
    <name evidence="1" type="ORF">UU58_C0005G0006</name>
</gene>
<comment type="caution">
    <text evidence="1">The sequence shown here is derived from an EMBL/GenBank/DDBJ whole genome shotgun (WGS) entry which is preliminary data.</text>
</comment>
<name>A0A0G0VXW1_9BACT</name>
<reference evidence="1 2" key="1">
    <citation type="journal article" date="2015" name="Nature">
        <title>rRNA introns, odd ribosomes, and small enigmatic genomes across a large radiation of phyla.</title>
        <authorList>
            <person name="Brown C.T."/>
            <person name="Hug L.A."/>
            <person name="Thomas B.C."/>
            <person name="Sharon I."/>
            <person name="Castelle C.J."/>
            <person name="Singh A."/>
            <person name="Wilkins M.J."/>
            <person name="Williams K.H."/>
            <person name="Banfield J.F."/>
        </authorList>
    </citation>
    <scope>NUCLEOTIDE SEQUENCE [LARGE SCALE GENOMIC DNA]</scope>
</reference>
<protein>
    <recommendedName>
        <fullName evidence="3">HNH endonuclease</fullName>
    </recommendedName>
</protein>
<sequence>MQEKVKCCDYCKKFYPENSFGIALTRNNKVYRRRKCSDCYRLTKQKLIQKYFQWLNDYKHKRGCGRCKITDARVLDFHHKDDQHKLFTVGGFRRSVGFDRIQEEVKKCEVVCANCHRIMHDELRRRSSTKNGV</sequence>
<accession>A0A0G0VXW1</accession>
<evidence type="ECO:0008006" key="3">
    <source>
        <dbReference type="Google" id="ProtNLM"/>
    </source>
</evidence>
<dbReference type="Proteomes" id="UP000034236">
    <property type="component" value="Unassembled WGS sequence"/>
</dbReference>
<dbReference type="AlphaFoldDB" id="A0A0G0VXW1"/>